<keyword evidence="1" id="KW-0472">Membrane</keyword>
<feature type="transmembrane region" description="Helical" evidence="1">
    <location>
        <begin position="20"/>
        <end position="44"/>
    </location>
</feature>
<evidence type="ECO:0000313" key="3">
    <source>
        <dbReference type="Proteomes" id="UP000015500"/>
    </source>
</evidence>
<reference evidence="2 3" key="1">
    <citation type="journal article" date="2014" name="Genome Announc.">
        <title>Complete Genome Sequence of the Thermophilic Polychlorinated Biphenyl Degrader Geobacillus sp. Strain JF8 (NBRC 109937).</title>
        <authorList>
            <person name="Shintani M."/>
            <person name="Ohtsubo Y."/>
            <person name="Fukuda K."/>
            <person name="Hosoyama A."/>
            <person name="Ohji S."/>
            <person name="Yamazoe A."/>
            <person name="Fujita N."/>
            <person name="Nagata Y."/>
            <person name="Tsuda M."/>
            <person name="Hatta T."/>
            <person name="Kimbara K."/>
        </authorList>
    </citation>
    <scope>NUCLEOTIDE SEQUENCE [LARGE SCALE GENOMIC DNA]</scope>
    <source>
        <strain evidence="2 3">JF8</strain>
    </source>
</reference>
<protein>
    <submittedName>
        <fullName evidence="2">Uncharacterized protein</fullName>
    </submittedName>
</protein>
<keyword evidence="3" id="KW-1185">Reference proteome</keyword>
<proteinExistence type="predicted"/>
<evidence type="ECO:0000313" key="2">
    <source>
        <dbReference type="EMBL" id="AGT32700.1"/>
    </source>
</evidence>
<accession>S5ZEI6</accession>
<sequence length="70" mass="8791">MHRFIRILLRPLHLRSFPHLCLFILNFLIFFVFYIDYSICFLYYYIRTLIYSILPLYKIVFVLIFHKILL</sequence>
<name>S5ZEI6_GEOG3</name>
<dbReference type="STRING" id="1921421.M493_12265"/>
<organism evidence="2 3">
    <name type="scientific">Geobacillus genomosp. 3</name>
    <dbReference type="NCBI Taxonomy" id="1921421"/>
    <lineage>
        <taxon>Bacteria</taxon>
        <taxon>Bacillati</taxon>
        <taxon>Bacillota</taxon>
        <taxon>Bacilli</taxon>
        <taxon>Bacillales</taxon>
        <taxon>Anoxybacillaceae</taxon>
        <taxon>Geobacillus</taxon>
    </lineage>
</organism>
<dbReference type="AlphaFoldDB" id="S5ZEI6"/>
<keyword evidence="1" id="KW-1133">Transmembrane helix</keyword>
<dbReference type="HOGENOM" id="CLU_2752070_0_0_9"/>
<evidence type="ECO:0000256" key="1">
    <source>
        <dbReference type="SAM" id="Phobius"/>
    </source>
</evidence>
<keyword evidence="1" id="KW-0812">Transmembrane</keyword>
<dbReference type="EMBL" id="CP006254">
    <property type="protein sequence ID" value="AGT32700.1"/>
    <property type="molecule type" value="Genomic_DNA"/>
</dbReference>
<gene>
    <name evidence="2" type="ORF">M493_12265</name>
</gene>
<dbReference type="Proteomes" id="UP000015500">
    <property type="component" value="Chromosome"/>
</dbReference>
<dbReference type="KEGG" id="gjf:M493_12265"/>
<feature type="transmembrane region" description="Helical" evidence="1">
    <location>
        <begin position="50"/>
        <end position="69"/>
    </location>
</feature>
<dbReference type="PATRIC" id="fig|1345697.3.peg.2384"/>